<dbReference type="Gene3D" id="1.10.510.10">
    <property type="entry name" value="Transferase(Phosphotransferase) domain 1"/>
    <property type="match status" value="1"/>
</dbReference>
<name>A0ABP0C3F6_9PEZI</name>
<accession>A0ABP0C3F6</accession>
<keyword evidence="4" id="KW-1185">Reference proteome</keyword>
<evidence type="ECO:0000259" key="2">
    <source>
        <dbReference type="PROSITE" id="PS50011"/>
    </source>
</evidence>
<evidence type="ECO:0000313" key="4">
    <source>
        <dbReference type="Proteomes" id="UP001642405"/>
    </source>
</evidence>
<evidence type="ECO:0000313" key="3">
    <source>
        <dbReference type="EMBL" id="CAK7226504.1"/>
    </source>
</evidence>
<feature type="domain" description="Protein kinase" evidence="2">
    <location>
        <begin position="1"/>
        <end position="282"/>
    </location>
</feature>
<protein>
    <recommendedName>
        <fullName evidence="2">Protein kinase domain-containing protein</fullName>
    </recommendedName>
</protein>
<dbReference type="Proteomes" id="UP001642405">
    <property type="component" value="Unassembled WGS sequence"/>
</dbReference>
<reference evidence="3 4" key="1">
    <citation type="submission" date="2024-01" db="EMBL/GenBank/DDBJ databases">
        <authorList>
            <person name="Allen C."/>
            <person name="Tagirdzhanova G."/>
        </authorList>
    </citation>
    <scope>NUCLEOTIDE SEQUENCE [LARGE SCALE GENOMIC DNA]</scope>
</reference>
<gene>
    <name evidence="3" type="ORF">SCUCBS95973_006222</name>
</gene>
<evidence type="ECO:0000256" key="1">
    <source>
        <dbReference type="SAM" id="MobiDB-lite"/>
    </source>
</evidence>
<dbReference type="PANTHER" id="PTHR23257">
    <property type="entry name" value="SERINE-THREONINE PROTEIN KINASE"/>
    <property type="match status" value="1"/>
</dbReference>
<dbReference type="PROSITE" id="PS50011">
    <property type="entry name" value="PROTEIN_KINASE_DOM"/>
    <property type="match status" value="1"/>
</dbReference>
<dbReference type="InterPro" id="IPR000719">
    <property type="entry name" value="Prot_kinase_dom"/>
</dbReference>
<dbReference type="SUPFAM" id="SSF56112">
    <property type="entry name" value="Protein kinase-like (PK-like)"/>
    <property type="match status" value="1"/>
</dbReference>
<dbReference type="Pfam" id="PF00069">
    <property type="entry name" value="Pkinase"/>
    <property type="match status" value="1"/>
</dbReference>
<dbReference type="PANTHER" id="PTHR23257:SF963">
    <property type="entry name" value="AT08303P"/>
    <property type="match status" value="1"/>
</dbReference>
<dbReference type="InterPro" id="IPR011009">
    <property type="entry name" value="Kinase-like_dom_sf"/>
</dbReference>
<dbReference type="InterPro" id="IPR050167">
    <property type="entry name" value="Ser_Thr_protein_kinase"/>
</dbReference>
<feature type="region of interest" description="Disordered" evidence="1">
    <location>
        <begin position="222"/>
        <end position="245"/>
    </location>
</feature>
<organism evidence="3 4">
    <name type="scientific">Sporothrix curviconia</name>
    <dbReference type="NCBI Taxonomy" id="1260050"/>
    <lineage>
        <taxon>Eukaryota</taxon>
        <taxon>Fungi</taxon>
        <taxon>Dikarya</taxon>
        <taxon>Ascomycota</taxon>
        <taxon>Pezizomycotina</taxon>
        <taxon>Sordariomycetes</taxon>
        <taxon>Sordariomycetidae</taxon>
        <taxon>Ophiostomatales</taxon>
        <taxon>Ophiostomataceae</taxon>
        <taxon>Sporothrix</taxon>
    </lineage>
</organism>
<comment type="caution">
    <text evidence="3">The sequence shown here is derived from an EMBL/GenBank/DDBJ whole genome shotgun (WGS) entry which is preliminary data.</text>
</comment>
<proteinExistence type="predicted"/>
<dbReference type="EMBL" id="CAWUHB010000036">
    <property type="protein sequence ID" value="CAK7226504.1"/>
    <property type="molecule type" value="Genomic_DNA"/>
</dbReference>
<sequence length="302" mass="34010">MGKGQKPFTTSSLALRRLAFRETGEDLCREAAVYRHLPKGHPRLLRLYDVVDDGDIGVSLALEYMPNGTLHEYLRGYTFREFLNSRRLPCDRDQADMERRMTRRHDSLPLRQRALWAPEAADGVVLLHAHNVMHADLKPENMGVDADLHVRILDLAGSSLGDRPPRALESTRYFMPRASWSVCNTKTECFALGSSIYHIVTGSRPYDMLPDDEVDARYGRGEFPDLSGQTTEHVPKDGDTTGVSPATGQLLFTETIRRCWHGEWDSAADVFAALQSEVAQTFDAADLQWIQQQGGFVFEKGE</sequence>
<dbReference type="SMART" id="SM00220">
    <property type="entry name" value="S_TKc"/>
    <property type="match status" value="1"/>
</dbReference>